<dbReference type="Pfam" id="PF01047">
    <property type="entry name" value="MarR"/>
    <property type="match status" value="1"/>
</dbReference>
<dbReference type="PROSITE" id="PS50995">
    <property type="entry name" value="HTH_MARR_2"/>
    <property type="match status" value="1"/>
</dbReference>
<name>A0AAN0K637_9ACTN</name>
<dbReference type="KEGG" id="broo:brsh051_06260"/>
<dbReference type="PANTHER" id="PTHR33164">
    <property type="entry name" value="TRANSCRIPTIONAL REGULATOR, MARR FAMILY"/>
    <property type="match status" value="1"/>
</dbReference>
<organism evidence="2 3">
    <name type="scientific">Brooklawnia propionicigenes</name>
    <dbReference type="NCBI Taxonomy" id="3041175"/>
    <lineage>
        <taxon>Bacteria</taxon>
        <taxon>Bacillati</taxon>
        <taxon>Actinomycetota</taxon>
        <taxon>Actinomycetes</taxon>
        <taxon>Propionibacteriales</taxon>
        <taxon>Propionibacteriaceae</taxon>
        <taxon>Brooklawnia</taxon>
    </lineage>
</organism>
<evidence type="ECO:0000313" key="2">
    <source>
        <dbReference type="EMBL" id="BEH01345.1"/>
    </source>
</evidence>
<reference evidence="2" key="1">
    <citation type="journal article" date="2024" name="Int. J. Syst. Evol. Microbiol.">
        <title>Brooklawnia propionicigenes sp. nov., a facultatively anaerobic, propionate-producing bacterium isolated from a methanogenic reactor treating waste from cattle farms.</title>
        <authorList>
            <person name="Akita Y."/>
            <person name="Ueki A."/>
            <person name="Tonouchi A."/>
            <person name="Sugawara Y."/>
            <person name="Honma S."/>
            <person name="Kaku N."/>
            <person name="Ueki K."/>
        </authorList>
    </citation>
    <scope>NUCLEOTIDE SEQUENCE</scope>
    <source>
        <strain evidence="2">SH051</strain>
    </source>
</reference>
<dbReference type="GO" id="GO:0006950">
    <property type="term" value="P:response to stress"/>
    <property type="evidence" value="ECO:0007669"/>
    <property type="project" value="TreeGrafter"/>
</dbReference>
<dbReference type="RefSeq" id="WP_286267481.1">
    <property type="nucleotide sequence ID" value="NZ_AP028056.1"/>
</dbReference>
<dbReference type="Proteomes" id="UP001431656">
    <property type="component" value="Chromosome"/>
</dbReference>
<dbReference type="EMBL" id="AP028056">
    <property type="protein sequence ID" value="BEH01345.1"/>
    <property type="molecule type" value="Genomic_DNA"/>
</dbReference>
<dbReference type="InterPro" id="IPR036390">
    <property type="entry name" value="WH_DNA-bd_sf"/>
</dbReference>
<proteinExistence type="predicted"/>
<dbReference type="InterPro" id="IPR036388">
    <property type="entry name" value="WH-like_DNA-bd_sf"/>
</dbReference>
<feature type="domain" description="HTH marR-type" evidence="1">
    <location>
        <begin position="12"/>
        <end position="144"/>
    </location>
</feature>
<dbReference type="GO" id="GO:0003700">
    <property type="term" value="F:DNA-binding transcription factor activity"/>
    <property type="evidence" value="ECO:0007669"/>
    <property type="project" value="InterPro"/>
</dbReference>
<evidence type="ECO:0000259" key="1">
    <source>
        <dbReference type="PROSITE" id="PS50995"/>
    </source>
</evidence>
<protein>
    <recommendedName>
        <fullName evidence="1">HTH marR-type domain-containing protein</fullName>
    </recommendedName>
</protein>
<dbReference type="Gene3D" id="1.10.10.10">
    <property type="entry name" value="Winged helix-like DNA-binding domain superfamily/Winged helix DNA-binding domain"/>
    <property type="match status" value="1"/>
</dbReference>
<dbReference type="AlphaFoldDB" id="A0AAN0K637"/>
<dbReference type="SMART" id="SM00347">
    <property type="entry name" value="HTH_MARR"/>
    <property type="match status" value="1"/>
</dbReference>
<dbReference type="SUPFAM" id="SSF46785">
    <property type="entry name" value="Winged helix' DNA-binding domain"/>
    <property type="match status" value="1"/>
</dbReference>
<gene>
    <name evidence="2" type="ORF">brsh051_06260</name>
</gene>
<dbReference type="PANTHER" id="PTHR33164:SF43">
    <property type="entry name" value="HTH-TYPE TRANSCRIPTIONAL REPRESSOR YETL"/>
    <property type="match status" value="1"/>
</dbReference>
<dbReference type="InterPro" id="IPR039422">
    <property type="entry name" value="MarR/SlyA-like"/>
</dbReference>
<dbReference type="PRINTS" id="PR00598">
    <property type="entry name" value="HTHMARR"/>
</dbReference>
<accession>A0AAN0K637</accession>
<keyword evidence="3" id="KW-1185">Reference proteome</keyword>
<evidence type="ECO:0000313" key="3">
    <source>
        <dbReference type="Proteomes" id="UP001431656"/>
    </source>
</evidence>
<dbReference type="InterPro" id="IPR000835">
    <property type="entry name" value="HTH_MarR-typ"/>
</dbReference>
<sequence>MSEQADDHQGTSDDLGELFARVARQQRRATLSALEPYGVSPHQARALRQIIKLGPLRPSKLAEQLHISLRSATDVVDALVGAGLLIREPDPGDRRAILVSATPAGIQRSEQIGKVRAEQGEAFLSALDAADRAQLRRILQVLDRQPD</sequence>